<dbReference type="Pfam" id="PF00768">
    <property type="entry name" value="Peptidase_S11"/>
    <property type="match status" value="1"/>
</dbReference>
<dbReference type="eggNOG" id="COG1686">
    <property type="taxonomic scope" value="Bacteria"/>
</dbReference>
<evidence type="ECO:0000313" key="20">
    <source>
        <dbReference type="Proteomes" id="UP000003490"/>
    </source>
</evidence>
<comment type="function">
    <text evidence="1">Removes C-terminal D-alanyl residues from sugar-peptide cell wall precursors.</text>
</comment>
<feature type="signal peptide" evidence="16">
    <location>
        <begin position="1"/>
        <end position="25"/>
    </location>
</feature>
<dbReference type="InterPro" id="IPR015956">
    <property type="entry name" value="Peniciliin-bd_prot_C_sf"/>
</dbReference>
<dbReference type="Pfam" id="PF07943">
    <property type="entry name" value="PBP5_C"/>
    <property type="match status" value="1"/>
</dbReference>
<dbReference type="PRINTS" id="PR00725">
    <property type="entry name" value="DADACBPTASE1"/>
</dbReference>
<evidence type="ECO:0000256" key="15">
    <source>
        <dbReference type="RuleBase" id="RU004016"/>
    </source>
</evidence>
<dbReference type="InterPro" id="IPR001967">
    <property type="entry name" value="Peptidase_S11_N"/>
</dbReference>
<dbReference type="EMBL" id="ABCB02000013">
    <property type="protein sequence ID" value="EDO62750.1"/>
    <property type="molecule type" value="Genomic_DNA"/>
</dbReference>
<dbReference type="PANTHER" id="PTHR21581:SF6">
    <property type="entry name" value="TRAFFICKING PROTEIN PARTICLE COMPLEX SUBUNIT 12"/>
    <property type="match status" value="1"/>
</dbReference>
<comment type="caution">
    <text evidence="18">The sequence shown here is derived from an EMBL/GenBank/DDBJ whole genome shotgun (WGS) entry which is preliminary data.</text>
</comment>
<dbReference type="GO" id="GO:0071555">
    <property type="term" value="P:cell wall organization"/>
    <property type="evidence" value="ECO:0007669"/>
    <property type="project" value="UniProtKB-KW"/>
</dbReference>
<evidence type="ECO:0000256" key="5">
    <source>
        <dbReference type="ARBA" id="ARBA00022645"/>
    </source>
</evidence>
<keyword evidence="21" id="KW-1185">Reference proteome</keyword>
<evidence type="ECO:0000256" key="12">
    <source>
        <dbReference type="ARBA" id="ARBA00034000"/>
    </source>
</evidence>
<comment type="catalytic activity">
    <reaction evidence="12">
        <text>Preferential cleavage: (Ac)2-L-Lys-D-Ala-|-D-Ala. Also transpeptidation of peptidyl-alanyl moieties that are N-acyl substituents of D-alanine.</text>
        <dbReference type="EC" id="3.4.16.4"/>
    </reaction>
</comment>
<feature type="domain" description="Peptidase S11 D-Ala-D-Ala carboxypeptidase A C-terminal" evidence="17">
    <location>
        <begin position="272"/>
        <end position="365"/>
    </location>
</feature>
<keyword evidence="5 18" id="KW-0121">Carboxypeptidase</keyword>
<evidence type="ECO:0000256" key="10">
    <source>
        <dbReference type="ARBA" id="ARBA00022984"/>
    </source>
</evidence>
<dbReference type="SUPFAM" id="SSF69189">
    <property type="entry name" value="Penicillin-binding protein associated domain"/>
    <property type="match status" value="1"/>
</dbReference>
<dbReference type="GO" id="GO:0008360">
    <property type="term" value="P:regulation of cell shape"/>
    <property type="evidence" value="ECO:0007669"/>
    <property type="project" value="UniProtKB-KW"/>
</dbReference>
<feature type="binding site" evidence="14">
    <location>
        <position position="225"/>
    </location>
    <ligand>
        <name>substrate</name>
    </ligand>
</feature>
<feature type="active site" description="Acyl-ester intermediate" evidence="13">
    <location>
        <position position="62"/>
    </location>
</feature>
<evidence type="ECO:0000256" key="11">
    <source>
        <dbReference type="ARBA" id="ARBA00023316"/>
    </source>
</evidence>
<keyword evidence="7 16" id="KW-0732">Signal</keyword>
<dbReference type="EC" id="3.4.16.4" evidence="4"/>
<dbReference type="Gene3D" id="3.40.710.10">
    <property type="entry name" value="DD-peptidase/beta-lactamase superfamily"/>
    <property type="match status" value="1"/>
</dbReference>
<dbReference type="PANTHER" id="PTHR21581">
    <property type="entry name" value="D-ALANYL-D-ALANINE CARBOXYPEPTIDASE"/>
    <property type="match status" value="1"/>
</dbReference>
<reference evidence="18 20" key="1">
    <citation type="submission" date="2007-08" db="EMBL/GenBank/DDBJ databases">
        <title>Draft genome sequence of Clostridium leptum (DSM 753).</title>
        <authorList>
            <person name="Sudarsanam P."/>
            <person name="Ley R."/>
            <person name="Guruge J."/>
            <person name="Turnbaugh P.J."/>
            <person name="Mahowald M."/>
            <person name="Liep D."/>
            <person name="Gordon J."/>
        </authorList>
    </citation>
    <scope>NUCLEOTIDE SEQUENCE [LARGE SCALE GENOMIC DNA]</scope>
    <source>
        <strain evidence="18 20">DSM 753</strain>
    </source>
</reference>
<dbReference type="GO" id="GO:0009002">
    <property type="term" value="F:serine-type D-Ala-D-Ala carboxypeptidase activity"/>
    <property type="evidence" value="ECO:0007669"/>
    <property type="project" value="UniProtKB-EC"/>
</dbReference>
<dbReference type="UniPathway" id="UPA00219"/>
<evidence type="ECO:0000256" key="6">
    <source>
        <dbReference type="ARBA" id="ARBA00022670"/>
    </source>
</evidence>
<feature type="chain" id="PRO_5041856729" description="serine-type D-Ala-D-Ala carboxypeptidase" evidence="16">
    <location>
        <begin position="26"/>
        <end position="382"/>
    </location>
</feature>
<evidence type="ECO:0000256" key="16">
    <source>
        <dbReference type="SAM" id="SignalP"/>
    </source>
</evidence>
<sequence>MKFWKRALCLGLGALLAASALPVTAGALSEEDLTAPSAVLMEASTGKVLFEKNSHEVRACASITKVMTLLLVMEAIDQGRMSLTDTITASEHASSMGGSDIWLEPGETMSADDMVKATVVASANDAAVALAEHLEGTEEAFVQKMNQRAAELGMKDTVFKNCNGLDEEGHVTSAYDVALMSRELIKHEKIFDYTTIWMDTLREGKTQIVNTNKLLKSYNGITGLKTGTTGGAGSCITATAQRDGLSLIGVVLGSATGKERFTDAAALLDYGFSNYMIYTPGLPEEALQPVPVVNGMQSQVAVESAASGSVLLTKGREKDLKTEVKLSESVEAPVAKGQQLGKIVYTLDGEVLTEYPITAAGDVEQISFFSALGILARELLRL</sequence>
<keyword evidence="8" id="KW-0378">Hydrolase</keyword>
<comment type="similarity">
    <text evidence="3 15">Belongs to the peptidase S11 family.</text>
</comment>
<dbReference type="HOGENOM" id="CLU_027070_8_0_9"/>
<evidence type="ECO:0000256" key="4">
    <source>
        <dbReference type="ARBA" id="ARBA00012448"/>
    </source>
</evidence>
<dbReference type="SMART" id="SM00936">
    <property type="entry name" value="PBP5_C"/>
    <property type="match status" value="1"/>
</dbReference>
<keyword evidence="9" id="KW-0133">Cell shape</keyword>
<reference evidence="18 20" key="2">
    <citation type="submission" date="2007-08" db="EMBL/GenBank/DDBJ databases">
        <authorList>
            <person name="Fulton L."/>
            <person name="Clifton S."/>
            <person name="Fulton B."/>
            <person name="Xu J."/>
            <person name="Minx P."/>
            <person name="Pepin K.H."/>
            <person name="Johnson M."/>
            <person name="Thiruvilangam P."/>
            <person name="Bhonagiri V."/>
            <person name="Nash W.E."/>
            <person name="Wang C."/>
            <person name="Mardis E.R."/>
            <person name="Wilson R.K."/>
        </authorList>
    </citation>
    <scope>NUCLEOTIDE SEQUENCE [LARGE SCALE GENOMIC DNA]</scope>
    <source>
        <strain evidence="18 20">DSM 753</strain>
    </source>
</reference>
<dbReference type="GO" id="GO:0009252">
    <property type="term" value="P:peptidoglycan biosynthetic process"/>
    <property type="evidence" value="ECO:0007669"/>
    <property type="project" value="UniProtKB-UniPathway"/>
</dbReference>
<dbReference type="Proteomes" id="UP000003490">
    <property type="component" value="Unassembled WGS sequence"/>
</dbReference>
<accession>A7VPT8</accession>
<dbReference type="InterPro" id="IPR012907">
    <property type="entry name" value="Peptidase_S11_C"/>
</dbReference>
<evidence type="ECO:0000313" key="18">
    <source>
        <dbReference type="EMBL" id="EDO62750.1"/>
    </source>
</evidence>
<comment type="pathway">
    <text evidence="2">Cell wall biogenesis; peptidoglycan biosynthesis.</text>
</comment>
<evidence type="ECO:0000256" key="13">
    <source>
        <dbReference type="PIRSR" id="PIRSR618044-1"/>
    </source>
</evidence>
<evidence type="ECO:0000313" key="21">
    <source>
        <dbReference type="Proteomes" id="UP000220611"/>
    </source>
</evidence>
<evidence type="ECO:0000256" key="1">
    <source>
        <dbReference type="ARBA" id="ARBA00003217"/>
    </source>
</evidence>
<reference evidence="19 21" key="3">
    <citation type="submission" date="2017-07" db="EMBL/GenBank/DDBJ databases">
        <title>Prevalence of linear plasmids in Cutibacterium (Propionibacterium) acnes isolates obtained from prostatic tissue.</title>
        <authorList>
            <person name="Davidsson S."/>
            <person name="Carlsson J."/>
            <person name="Molling P."/>
            <person name="Andren O."/>
            <person name="Andersson S.-O."/>
            <person name="Brzuszkiewicz E."/>
            <person name="Poehlein A."/>
            <person name="Al-Zeer M."/>
            <person name="Brinkmann V."/>
            <person name="Scavenius C."/>
            <person name="Nazipi S."/>
            <person name="Soderquist B."/>
            <person name="Bruggemann H."/>
        </authorList>
    </citation>
    <scope>NUCLEOTIDE SEQUENCE [LARGE SCALE GENOMIC DNA]</scope>
    <source>
        <strain evidence="19 21">DSM 753</strain>
    </source>
</reference>
<keyword evidence="10" id="KW-0573">Peptidoglycan synthesis</keyword>
<feature type="active site" evidence="13">
    <location>
        <position position="122"/>
    </location>
</feature>
<dbReference type="InterPro" id="IPR037167">
    <property type="entry name" value="Peptidase_S11_C_sf"/>
</dbReference>
<proteinExistence type="inferred from homology"/>
<dbReference type="GO" id="GO:0006508">
    <property type="term" value="P:proteolysis"/>
    <property type="evidence" value="ECO:0007669"/>
    <property type="project" value="UniProtKB-KW"/>
</dbReference>
<dbReference type="InterPro" id="IPR012338">
    <property type="entry name" value="Beta-lactam/transpept-like"/>
</dbReference>
<evidence type="ECO:0000256" key="8">
    <source>
        <dbReference type="ARBA" id="ARBA00022801"/>
    </source>
</evidence>
<dbReference type="AlphaFoldDB" id="A7VPT8"/>
<feature type="active site" description="Proton acceptor" evidence="13">
    <location>
        <position position="65"/>
    </location>
</feature>
<evidence type="ECO:0000259" key="17">
    <source>
        <dbReference type="SMART" id="SM00936"/>
    </source>
</evidence>
<protein>
    <recommendedName>
        <fullName evidence="4">serine-type D-Ala-D-Ala carboxypeptidase</fullName>
        <ecNumber evidence="4">3.4.16.4</ecNumber>
    </recommendedName>
</protein>
<dbReference type="Gene3D" id="2.60.410.10">
    <property type="entry name" value="D-Ala-D-Ala carboxypeptidase, C-terminal domain"/>
    <property type="match status" value="1"/>
</dbReference>
<dbReference type="OrthoDB" id="9791132at2"/>
<dbReference type="InterPro" id="IPR018044">
    <property type="entry name" value="Peptidase_S11"/>
</dbReference>
<gene>
    <name evidence="18" type="primary">dacF</name>
    <name evidence="19" type="ORF">CH238_09075</name>
    <name evidence="18" type="ORF">CLOLEP_00565</name>
</gene>
<dbReference type="Proteomes" id="UP000220611">
    <property type="component" value="Unassembled WGS sequence"/>
</dbReference>
<evidence type="ECO:0000256" key="7">
    <source>
        <dbReference type="ARBA" id="ARBA00022729"/>
    </source>
</evidence>
<dbReference type="SUPFAM" id="SSF56601">
    <property type="entry name" value="beta-lactamase/transpeptidase-like"/>
    <property type="match status" value="1"/>
</dbReference>
<evidence type="ECO:0000256" key="3">
    <source>
        <dbReference type="ARBA" id="ARBA00007164"/>
    </source>
</evidence>
<keyword evidence="6" id="KW-0645">Protease</keyword>
<keyword evidence="11" id="KW-0961">Cell wall biogenesis/degradation</keyword>
<dbReference type="EMBL" id="NOXF01000006">
    <property type="protein sequence ID" value="PEQ24337.1"/>
    <property type="molecule type" value="Genomic_DNA"/>
</dbReference>
<organism evidence="18 20">
    <name type="scientific">[Clostridium] leptum DSM 753</name>
    <dbReference type="NCBI Taxonomy" id="428125"/>
    <lineage>
        <taxon>Bacteria</taxon>
        <taxon>Bacillati</taxon>
        <taxon>Bacillota</taxon>
        <taxon>Clostridia</taxon>
        <taxon>Eubacteriales</taxon>
        <taxon>Oscillospiraceae</taxon>
        <taxon>Oscillospiraceae incertae sedis</taxon>
    </lineage>
</organism>
<evidence type="ECO:0000256" key="9">
    <source>
        <dbReference type="ARBA" id="ARBA00022960"/>
    </source>
</evidence>
<evidence type="ECO:0000256" key="2">
    <source>
        <dbReference type="ARBA" id="ARBA00004752"/>
    </source>
</evidence>
<evidence type="ECO:0000256" key="14">
    <source>
        <dbReference type="PIRSR" id="PIRSR618044-2"/>
    </source>
</evidence>
<name>A7VPT8_9FIRM</name>
<evidence type="ECO:0000313" key="19">
    <source>
        <dbReference type="EMBL" id="PEQ24337.1"/>
    </source>
</evidence>